<evidence type="ECO:0000313" key="1">
    <source>
        <dbReference type="EMBL" id="MXU93201.1"/>
    </source>
</evidence>
<proteinExistence type="predicted"/>
<dbReference type="EMBL" id="GIFC01011118">
    <property type="protein sequence ID" value="MXU93201.1"/>
    <property type="molecule type" value="Transcribed_RNA"/>
</dbReference>
<protein>
    <submittedName>
        <fullName evidence="1">Putative secreted protein</fullName>
    </submittedName>
</protein>
<name>A0A6B0UUH7_IXORI</name>
<sequence>MGLSSSMVVVGPMIVGLIIGRHVFDPGATVGVLGFDWCGVFVVPVLEALFRVEGVEDELGLGDLDGGTVHFGRDLLGLRNDDGAVVEAEQLVVLLVSHGGRVPGLRLRVDCRGVCGVGCRHQAGEVGAAAADRTIARWTLFG</sequence>
<organism evidence="1">
    <name type="scientific">Ixodes ricinus</name>
    <name type="common">Common tick</name>
    <name type="synonym">Acarus ricinus</name>
    <dbReference type="NCBI Taxonomy" id="34613"/>
    <lineage>
        <taxon>Eukaryota</taxon>
        <taxon>Metazoa</taxon>
        <taxon>Ecdysozoa</taxon>
        <taxon>Arthropoda</taxon>
        <taxon>Chelicerata</taxon>
        <taxon>Arachnida</taxon>
        <taxon>Acari</taxon>
        <taxon>Parasitiformes</taxon>
        <taxon>Ixodida</taxon>
        <taxon>Ixodoidea</taxon>
        <taxon>Ixodidae</taxon>
        <taxon>Ixodinae</taxon>
        <taxon>Ixodes</taxon>
    </lineage>
</organism>
<dbReference type="AlphaFoldDB" id="A0A6B0UUH7"/>
<reference evidence="1" key="1">
    <citation type="submission" date="2019-12" db="EMBL/GenBank/DDBJ databases">
        <title>An insight into the sialome of adult female Ixodes ricinus ticks feeding for 6 days.</title>
        <authorList>
            <person name="Perner J."/>
            <person name="Ribeiro J.M.C."/>
        </authorList>
    </citation>
    <scope>NUCLEOTIDE SEQUENCE</scope>
    <source>
        <strain evidence="1">Semi-engorged</strain>
        <tissue evidence="1">Salivary glands</tissue>
    </source>
</reference>
<accession>A0A6B0UUH7</accession>